<name>A0ABZ2VBW4_9RHOB</name>
<reference evidence="2" key="1">
    <citation type="submission" date="2024-04" db="EMBL/GenBank/DDBJ databases">
        <title>Phylogenomic analyses of a clade within the roseobacter group suggest taxonomic reassignments of species of the genera Aestuariivita, Citreicella, Loktanella, Nautella, Pelagibaca, Ruegeria, Thalassobius, Thiobacimonas and Tropicibacter, and the proposal o.</title>
        <authorList>
            <person name="Jeon C.O."/>
        </authorList>
    </citation>
    <scope>NUCLEOTIDE SEQUENCE [LARGE SCALE GENOMIC DNA]</scope>
    <source>
        <strain evidence="2">BS5-3</strain>
    </source>
</reference>
<evidence type="ECO:0000313" key="1">
    <source>
        <dbReference type="EMBL" id="WZC50582.1"/>
    </source>
</evidence>
<sequence>MISKKIFGDYHGTAQGDLGVKLKRLPTPNQTAVNRMQERGAVEITDLGKCTDLTTDLCGAGVNPKVRDNLCSALSNSKPLFTALSVLENRGFTLSISDEARDQDIAERATLSRDTKSITLHFDPSESAEEFGARVAEDALTVLASYPGVTVSSKLAANYLKAISEDLDV</sequence>
<keyword evidence="2" id="KW-1185">Reference proteome</keyword>
<accession>A0ABZ2VBW4</accession>
<dbReference type="Proteomes" id="UP001440612">
    <property type="component" value="Chromosome"/>
</dbReference>
<gene>
    <name evidence="1" type="ORF">AABB29_08190</name>
</gene>
<dbReference type="EMBL" id="CP150951">
    <property type="protein sequence ID" value="WZC50582.1"/>
    <property type="molecule type" value="Genomic_DNA"/>
</dbReference>
<evidence type="ECO:0000313" key="2">
    <source>
        <dbReference type="Proteomes" id="UP001440612"/>
    </source>
</evidence>
<organism evidence="1 2">
    <name type="scientific">Yoonia phaeophyticola</name>
    <dbReference type="NCBI Taxonomy" id="3137369"/>
    <lineage>
        <taxon>Bacteria</taxon>
        <taxon>Pseudomonadati</taxon>
        <taxon>Pseudomonadota</taxon>
        <taxon>Alphaproteobacteria</taxon>
        <taxon>Rhodobacterales</taxon>
        <taxon>Paracoccaceae</taxon>
        <taxon>Yoonia</taxon>
    </lineage>
</organism>
<protein>
    <submittedName>
        <fullName evidence="1">Uncharacterized protein</fullName>
    </submittedName>
</protein>
<dbReference type="RefSeq" id="WP_341368684.1">
    <property type="nucleotide sequence ID" value="NZ_CP150951.2"/>
</dbReference>
<proteinExistence type="predicted"/>